<gene>
    <name evidence="2" type="ORF">SETIT_9G121400v2</name>
</gene>
<protein>
    <submittedName>
        <fullName evidence="2">Uncharacterized protein</fullName>
    </submittedName>
</protein>
<proteinExistence type="predicted"/>
<evidence type="ECO:0000313" key="2">
    <source>
        <dbReference type="EMBL" id="RCV41255.1"/>
    </source>
</evidence>
<evidence type="ECO:0000256" key="1">
    <source>
        <dbReference type="SAM" id="MobiDB-lite"/>
    </source>
</evidence>
<dbReference type="EMBL" id="CM003536">
    <property type="protein sequence ID" value="RCV41255.1"/>
    <property type="molecule type" value="Genomic_DNA"/>
</dbReference>
<organism evidence="2">
    <name type="scientific">Setaria italica</name>
    <name type="common">Foxtail millet</name>
    <name type="synonym">Panicum italicum</name>
    <dbReference type="NCBI Taxonomy" id="4555"/>
    <lineage>
        <taxon>Eukaryota</taxon>
        <taxon>Viridiplantae</taxon>
        <taxon>Streptophyta</taxon>
        <taxon>Embryophyta</taxon>
        <taxon>Tracheophyta</taxon>
        <taxon>Spermatophyta</taxon>
        <taxon>Magnoliopsida</taxon>
        <taxon>Liliopsida</taxon>
        <taxon>Poales</taxon>
        <taxon>Poaceae</taxon>
        <taxon>PACMAD clade</taxon>
        <taxon>Panicoideae</taxon>
        <taxon>Panicodae</taxon>
        <taxon>Paniceae</taxon>
        <taxon>Cenchrinae</taxon>
        <taxon>Setaria</taxon>
    </lineage>
</organism>
<feature type="region of interest" description="Disordered" evidence="1">
    <location>
        <begin position="150"/>
        <end position="176"/>
    </location>
</feature>
<name>A0A368SFN1_SETIT</name>
<accession>A0A368SFN1</accession>
<reference evidence="2" key="1">
    <citation type="journal article" date="2012" name="Nat. Biotechnol.">
        <title>Reference genome sequence of the model plant Setaria.</title>
        <authorList>
            <person name="Bennetzen J.L."/>
            <person name="Schmutz J."/>
            <person name="Wang H."/>
            <person name="Percifield R."/>
            <person name="Hawkins J."/>
            <person name="Pontaroli A.C."/>
            <person name="Estep M."/>
            <person name="Feng L."/>
            <person name="Vaughn J.N."/>
            <person name="Grimwood J."/>
            <person name="Jenkins J."/>
            <person name="Barry K."/>
            <person name="Lindquist E."/>
            <person name="Hellsten U."/>
            <person name="Deshpande S."/>
            <person name="Wang X."/>
            <person name="Wu X."/>
            <person name="Mitros T."/>
            <person name="Triplett J."/>
            <person name="Yang X."/>
            <person name="Ye C.Y."/>
            <person name="Mauro-Herrera M."/>
            <person name="Wang L."/>
            <person name="Li P."/>
            <person name="Sharma M."/>
            <person name="Sharma R."/>
            <person name="Ronald P.C."/>
            <person name="Panaud O."/>
            <person name="Kellogg E.A."/>
            <person name="Brutnell T.P."/>
            <person name="Doust A.N."/>
            <person name="Tuskan G.A."/>
            <person name="Rokhsar D."/>
            <person name="Devos K.M."/>
        </authorList>
    </citation>
    <scope>NUCLEOTIDE SEQUENCE [LARGE SCALE GENOMIC DNA]</scope>
    <source>
        <strain evidence="2">Yugu1</strain>
    </source>
</reference>
<sequence>MQIIGSRLLIAIQTRGLHAKFGAGVMAAGDVALPPVNSACDVARVPREPPEDPRPCLWIPSRAAAAHGPSSWRCCKRSRVCQSARRAAPSDADGASKAATALKVSLATLPPLAAHELKVPFVPAPTFPSSASLCRAPSWSASSRAQAAAAYGGRGGGQAEEVGAPPRRGVGEPRARSSFRMEDHLSFLLPCRFFSVQLG</sequence>
<reference evidence="2" key="2">
    <citation type="submission" date="2015-07" db="EMBL/GenBank/DDBJ databases">
        <authorList>
            <person name="Noorani M."/>
        </authorList>
    </citation>
    <scope>NUCLEOTIDE SEQUENCE</scope>
    <source>
        <strain evidence="2">Yugu1</strain>
    </source>
</reference>
<dbReference type="AlphaFoldDB" id="A0A368SFN1"/>